<dbReference type="PANTHER" id="PTHR46393">
    <property type="entry name" value="SUSHI DOMAIN-CONTAINING PROTEIN"/>
    <property type="match status" value="1"/>
</dbReference>
<dbReference type="InterPro" id="IPR002035">
    <property type="entry name" value="VWF_A"/>
</dbReference>
<sequence length="765" mass="84576">MRAGGHIASLWDSGMKPCRFLVLCLAILMGVKGNDSQGEHVTCDPNVHIVGGTLTKSNGNEVNSILKFECPDTQYPFPVAKAKCSRSGNWFRSFHRNITPTCKAFRCPVPVLEDGMFLPVNTSYGIGETITFECYDGYELHGSVSRTCMKNGRWNGTTTVCNSGSQHCPHPGIPPGGRKIGTSYGIGDKVEYACNGGLVLVGSSKRECLESKEWTGSQPNCQHKNSFDSPEEVAAAFTASFTNMLGMTRTRNAKNSGTTARKITLSKDAPLHVYILLDASESVGEGYFNQAKKVAENLIDKIASFDVWPRFGVISYASEPIVIASIYDDSESSADDAINLLRESEKATYEIHGDGRGTNIYAALRKVFEIMVLTKVRFQSSWDKIRFVTILFTDGKANMGGNPKLAVQDIKNFVQKQNKSDDYLDMYAFGVSADIDKVELNELASQKPDETHVFMIRNTLELVKSFDAILDFATIGDLCGVADETPDAAFEKRYPWHIKVEMLGTGKCSGSIVSPSWVLTAAHCLTDGKNEVDVSKIMVHVGAKNSQFKVKQKHLHPKFDLGAMLSENINQFYDYDVALLELTKRIDFQNTGSRSVCLPCTRETTRAIRRKFPGTSCMDHELEMLPRPGPVPADFVTHEGSTQLLAQVTIKTSEGQRKACEANALRAPEYKNVSRVDQVVTERFLCTGGLEPVVERVSCKGDSGGALFIHKKRRYIQVGVLSWGVINVCEDVAVNNKHARDFHINLFKVLPWLKEKVGQIITFII</sequence>
<dbReference type="Gene3D" id="2.40.10.10">
    <property type="entry name" value="Trypsin-like serine proteases"/>
    <property type="match status" value="2"/>
</dbReference>
<dbReference type="SUPFAM" id="SSF57535">
    <property type="entry name" value="Complement control module/SCR domain"/>
    <property type="match status" value="3"/>
</dbReference>
<keyword evidence="11" id="KW-0378">Hydrolase</keyword>
<dbReference type="GO" id="GO:0006956">
    <property type="term" value="P:complement activation"/>
    <property type="evidence" value="ECO:0007669"/>
    <property type="project" value="InterPro"/>
</dbReference>
<feature type="signal peptide" evidence="19">
    <location>
        <begin position="1"/>
        <end position="33"/>
    </location>
</feature>
<comment type="caution">
    <text evidence="18">Lacks conserved residue(s) required for the propagation of feature annotation.</text>
</comment>
<evidence type="ECO:0000259" key="20">
    <source>
        <dbReference type="PROSITE" id="PS50234"/>
    </source>
</evidence>
<dbReference type="InterPro" id="IPR011360">
    <property type="entry name" value="Compl_C2_B"/>
</dbReference>
<dbReference type="SUPFAM" id="SSF53300">
    <property type="entry name" value="vWA-like"/>
    <property type="match status" value="1"/>
</dbReference>
<keyword evidence="12" id="KW-0720">Serine protease</keyword>
<keyword evidence="14 18" id="KW-1015">Disulfide bond</keyword>
<dbReference type="PRINTS" id="PR00722">
    <property type="entry name" value="CHYMOTRYPSIN"/>
</dbReference>
<accession>A0A146GEH6</accession>
<keyword evidence="9 19" id="KW-0732">Signal</keyword>
<organism evidence="23">
    <name type="scientific">Sphyrna zygaena</name>
    <name type="common">Smooth hammerhead</name>
    <name type="synonym">Squalus zygaena</name>
    <dbReference type="NCBI Taxonomy" id="195335"/>
    <lineage>
        <taxon>Eukaryota</taxon>
        <taxon>Metazoa</taxon>
        <taxon>Chordata</taxon>
        <taxon>Craniata</taxon>
        <taxon>Vertebrata</taxon>
        <taxon>Chondrichthyes</taxon>
        <taxon>Elasmobranchii</taxon>
        <taxon>Galeomorphii</taxon>
        <taxon>Galeoidea</taxon>
        <taxon>Carcharhiniformes</taxon>
        <taxon>Carcharhinidae</taxon>
        <taxon>Sphyrna</taxon>
    </lineage>
</organism>
<dbReference type="AlphaFoldDB" id="A0A146GEH6"/>
<dbReference type="SMART" id="SM00020">
    <property type="entry name" value="Tryp_SPc"/>
    <property type="match status" value="1"/>
</dbReference>
<dbReference type="GO" id="GO:0070062">
    <property type="term" value="C:extracellular exosome"/>
    <property type="evidence" value="ECO:0007669"/>
    <property type="project" value="TreeGrafter"/>
</dbReference>
<evidence type="ECO:0000256" key="8">
    <source>
        <dbReference type="ARBA" id="ARBA00022670"/>
    </source>
</evidence>
<dbReference type="Gene3D" id="3.40.50.410">
    <property type="entry name" value="von Willebrand factor, type A domain"/>
    <property type="match status" value="1"/>
</dbReference>
<dbReference type="PANTHER" id="PTHR46393:SF7">
    <property type="entry name" value="COMPLEMENT C2"/>
    <property type="match status" value="1"/>
</dbReference>
<protein>
    <recommendedName>
        <fullName evidence="16">C3/C5 convertase</fullName>
    </recommendedName>
</protein>
<keyword evidence="5" id="KW-0964">Secreted</keyword>
<dbReference type="GO" id="GO:0009617">
    <property type="term" value="P:response to bacterium"/>
    <property type="evidence" value="ECO:0007669"/>
    <property type="project" value="TreeGrafter"/>
</dbReference>
<evidence type="ECO:0000256" key="16">
    <source>
        <dbReference type="ARBA" id="ARBA00029636"/>
    </source>
</evidence>
<dbReference type="Gene3D" id="2.10.70.10">
    <property type="entry name" value="Complement Module, domain 1"/>
    <property type="match status" value="3"/>
</dbReference>
<evidence type="ECO:0000256" key="6">
    <source>
        <dbReference type="ARBA" id="ARBA00022588"/>
    </source>
</evidence>
<evidence type="ECO:0000256" key="2">
    <source>
        <dbReference type="ARBA" id="ARBA00001946"/>
    </source>
</evidence>
<comment type="cofactor">
    <cofactor evidence="1">
        <name>Mn(2+)</name>
        <dbReference type="ChEBI" id="CHEBI:29035"/>
    </cofactor>
</comment>
<dbReference type="GO" id="GO:0045087">
    <property type="term" value="P:innate immune response"/>
    <property type="evidence" value="ECO:0007669"/>
    <property type="project" value="UniProtKB-KW"/>
</dbReference>
<dbReference type="InterPro" id="IPR000436">
    <property type="entry name" value="Sushi_SCR_CCP_dom"/>
</dbReference>
<evidence type="ECO:0000256" key="11">
    <source>
        <dbReference type="ARBA" id="ARBA00022801"/>
    </source>
</evidence>
<reference evidence="23" key="1">
    <citation type="journal article" date="2016" name="Dev. Comp. Immunol.">
        <title>The complement system of elasmobranches revealed by liver transcriptome analysis of a hammerhead shark, Sphyrna zygaena.</title>
        <authorList>
            <person name="Goshima M."/>
            <person name="Sekiguchi R."/>
            <person name="Matsushita M."/>
            <person name="Nonaka M."/>
        </authorList>
    </citation>
    <scope>NUCLEOTIDE SEQUENCE</scope>
    <source>
        <tissue evidence="23">Liver</tissue>
    </source>
</reference>
<dbReference type="InterPro" id="IPR018114">
    <property type="entry name" value="TRYPSIN_HIS"/>
</dbReference>
<dbReference type="GO" id="GO:0006508">
    <property type="term" value="P:proteolysis"/>
    <property type="evidence" value="ECO:0007669"/>
    <property type="project" value="UniProtKB-KW"/>
</dbReference>
<keyword evidence="6" id="KW-0399">Innate immunity</keyword>
<feature type="domain" description="Sushi" evidence="22">
    <location>
        <begin position="166"/>
        <end position="223"/>
    </location>
</feature>
<feature type="active site" description="Charge relay system" evidence="17">
    <location>
        <position position="523"/>
    </location>
</feature>
<dbReference type="GO" id="GO:0009986">
    <property type="term" value="C:cell surface"/>
    <property type="evidence" value="ECO:0007669"/>
    <property type="project" value="UniProtKB-SubCell"/>
</dbReference>
<feature type="domain" description="Peptidase S1" evidence="21">
    <location>
        <begin position="474"/>
        <end position="758"/>
    </location>
</feature>
<dbReference type="InterPro" id="IPR035976">
    <property type="entry name" value="Sushi/SCR/CCP_sf"/>
</dbReference>
<feature type="disulfide bond" evidence="18">
    <location>
        <begin position="134"/>
        <end position="161"/>
    </location>
</feature>
<feature type="active site" description="Charge relay system" evidence="17">
    <location>
        <position position="576"/>
    </location>
</feature>
<evidence type="ECO:0000256" key="13">
    <source>
        <dbReference type="ARBA" id="ARBA00022859"/>
    </source>
</evidence>
<evidence type="ECO:0000259" key="21">
    <source>
        <dbReference type="PROSITE" id="PS50240"/>
    </source>
</evidence>
<dbReference type="CDD" id="cd00033">
    <property type="entry name" value="CCP"/>
    <property type="match status" value="2"/>
</dbReference>
<proteinExistence type="evidence at transcript level"/>
<dbReference type="PIRSF" id="PIRSF001154">
    <property type="entry name" value="Compl_C2_B"/>
    <property type="match status" value="1"/>
</dbReference>
<keyword evidence="7 18" id="KW-0768">Sushi</keyword>
<keyword evidence="10" id="KW-0677">Repeat</keyword>
<evidence type="ECO:0000256" key="9">
    <source>
        <dbReference type="ARBA" id="ARBA00022729"/>
    </source>
</evidence>
<evidence type="ECO:0000256" key="10">
    <source>
        <dbReference type="ARBA" id="ARBA00022737"/>
    </source>
</evidence>
<evidence type="ECO:0000256" key="3">
    <source>
        <dbReference type="ARBA" id="ARBA00004241"/>
    </source>
</evidence>
<keyword evidence="8" id="KW-0645">Protease</keyword>
<dbReference type="Pfam" id="PF00089">
    <property type="entry name" value="Trypsin"/>
    <property type="match status" value="2"/>
</dbReference>
<dbReference type="PROSITE" id="PS00134">
    <property type="entry name" value="TRYPSIN_HIS"/>
    <property type="match status" value="1"/>
</dbReference>
<dbReference type="GO" id="GO:0004252">
    <property type="term" value="F:serine-type endopeptidase activity"/>
    <property type="evidence" value="ECO:0007669"/>
    <property type="project" value="InterPro"/>
</dbReference>
<evidence type="ECO:0000256" key="19">
    <source>
        <dbReference type="SAM" id="SignalP"/>
    </source>
</evidence>
<feature type="active site" description="Charge relay system" evidence="17">
    <location>
        <position position="703"/>
    </location>
</feature>
<dbReference type="InterPro" id="IPR043504">
    <property type="entry name" value="Peptidase_S1_PA_chymotrypsin"/>
</dbReference>
<evidence type="ECO:0000256" key="14">
    <source>
        <dbReference type="ARBA" id="ARBA00023157"/>
    </source>
</evidence>
<dbReference type="SMART" id="SM00032">
    <property type="entry name" value="CCP"/>
    <property type="match status" value="3"/>
</dbReference>
<dbReference type="CDD" id="cd01470">
    <property type="entry name" value="vWA_complement_factors"/>
    <property type="match status" value="1"/>
</dbReference>
<dbReference type="InterPro" id="IPR001314">
    <property type="entry name" value="Peptidase_S1A"/>
</dbReference>
<dbReference type="PROSITE" id="PS50234">
    <property type="entry name" value="VWFA"/>
    <property type="match status" value="1"/>
</dbReference>
<dbReference type="EMBL" id="LC107115">
    <property type="protein sequence ID" value="BAU69616.1"/>
    <property type="molecule type" value="mRNA"/>
</dbReference>
<dbReference type="SUPFAM" id="SSF50494">
    <property type="entry name" value="Trypsin-like serine proteases"/>
    <property type="match status" value="1"/>
</dbReference>
<comment type="subcellular location">
    <subcellularLocation>
        <location evidence="3">Cell surface</location>
    </subcellularLocation>
    <subcellularLocation>
        <location evidence="4">Secreted</location>
    </subcellularLocation>
</comment>
<dbReference type="InterPro" id="IPR009003">
    <property type="entry name" value="Peptidase_S1_PA"/>
</dbReference>
<dbReference type="Pfam" id="PF00084">
    <property type="entry name" value="Sushi"/>
    <property type="match status" value="2"/>
</dbReference>
<comment type="cofactor">
    <cofactor evidence="2">
        <name>Mg(2+)</name>
        <dbReference type="ChEBI" id="CHEBI:18420"/>
    </cofactor>
</comment>
<keyword evidence="15" id="KW-0325">Glycoprotein</keyword>
<dbReference type="InterPro" id="IPR036465">
    <property type="entry name" value="vWFA_dom_sf"/>
</dbReference>
<evidence type="ECO:0000313" key="23">
    <source>
        <dbReference type="EMBL" id="BAU69616.1"/>
    </source>
</evidence>
<dbReference type="PROSITE" id="PS50240">
    <property type="entry name" value="TRYPSIN_DOM"/>
    <property type="match status" value="1"/>
</dbReference>
<dbReference type="CDD" id="cd00190">
    <property type="entry name" value="Tryp_SPc"/>
    <property type="match status" value="1"/>
</dbReference>
<feature type="domain" description="VWFA" evidence="20">
    <location>
        <begin position="272"/>
        <end position="469"/>
    </location>
</feature>
<feature type="domain" description="Sushi" evidence="22">
    <location>
        <begin position="105"/>
        <end position="163"/>
    </location>
</feature>
<dbReference type="PROSITE" id="PS50923">
    <property type="entry name" value="SUSHI"/>
    <property type="match status" value="2"/>
</dbReference>
<evidence type="ECO:0000256" key="1">
    <source>
        <dbReference type="ARBA" id="ARBA00001936"/>
    </source>
</evidence>
<dbReference type="InterPro" id="IPR001254">
    <property type="entry name" value="Trypsin_dom"/>
</dbReference>
<evidence type="ECO:0000256" key="12">
    <source>
        <dbReference type="ARBA" id="ARBA00022825"/>
    </source>
</evidence>
<feature type="chain" id="PRO_5007524823" description="C3/C5 convertase" evidence="19">
    <location>
        <begin position="34"/>
        <end position="765"/>
    </location>
</feature>
<evidence type="ECO:0000259" key="22">
    <source>
        <dbReference type="PROSITE" id="PS50923"/>
    </source>
</evidence>
<evidence type="ECO:0000256" key="17">
    <source>
        <dbReference type="PIRSR" id="PIRSR001154-1"/>
    </source>
</evidence>
<evidence type="ECO:0000256" key="4">
    <source>
        <dbReference type="ARBA" id="ARBA00004613"/>
    </source>
</evidence>
<dbReference type="Pfam" id="PF00092">
    <property type="entry name" value="VWA"/>
    <property type="match status" value="1"/>
</dbReference>
<evidence type="ECO:0000256" key="7">
    <source>
        <dbReference type="ARBA" id="ARBA00022659"/>
    </source>
</evidence>
<dbReference type="SMART" id="SM00327">
    <property type="entry name" value="VWA"/>
    <property type="match status" value="1"/>
</dbReference>
<evidence type="ECO:0000256" key="15">
    <source>
        <dbReference type="ARBA" id="ARBA00023180"/>
    </source>
</evidence>
<name>A0A146GEH6_SPHZY</name>
<keyword evidence="13" id="KW-0391">Immunity</keyword>
<evidence type="ECO:0000256" key="5">
    <source>
        <dbReference type="ARBA" id="ARBA00022525"/>
    </source>
</evidence>
<evidence type="ECO:0000256" key="18">
    <source>
        <dbReference type="PROSITE-ProRule" id="PRU00302"/>
    </source>
</evidence>
<feature type="disulfide bond" evidence="18">
    <location>
        <begin position="194"/>
        <end position="221"/>
    </location>
</feature>